<keyword evidence="5" id="KW-0964">Secreted</keyword>
<dbReference type="InterPro" id="IPR029070">
    <property type="entry name" value="Chitinase_insertion_sf"/>
</dbReference>
<dbReference type="SMART" id="SM00636">
    <property type="entry name" value="Glyco_18"/>
    <property type="match status" value="1"/>
</dbReference>
<keyword evidence="6 11" id="KW-0378">Hydrolase</keyword>
<keyword evidence="10" id="KW-0624">Polysaccharide degradation</keyword>
<evidence type="ECO:0000256" key="8">
    <source>
        <dbReference type="ARBA" id="ARBA00023277"/>
    </source>
</evidence>
<evidence type="ECO:0000256" key="2">
    <source>
        <dbReference type="ARBA" id="ARBA00004613"/>
    </source>
</evidence>
<keyword evidence="7" id="KW-0146">Chitin degradation</keyword>
<dbReference type="InterPro" id="IPR050314">
    <property type="entry name" value="Glycosyl_Hydrlase_18"/>
</dbReference>
<dbReference type="InterPro" id="IPR017853">
    <property type="entry name" value="GH"/>
</dbReference>
<dbReference type="Gene3D" id="3.20.20.80">
    <property type="entry name" value="Glycosidases"/>
    <property type="match status" value="1"/>
</dbReference>
<sequence>MISWHPTVKLTLSRGVWERQFPPSSLPANELSHVFYAFLRPDINGTVYTLDPEADTQKMLDGQGAVHLPFARTTINRHRAVKEPGNNAYGSIGQLFDLKKRHRKMKVILSIGGSTFSSSFPVVAAAPEARDRFAKTAVEFMKDWGFDGLDINWEYPSNEGEGADFTRLLQRVRDELDSYAEEHAHGHRFILSIATSVSQEKYKYLELDKLSAVDYINLMGYDFVGQWGTKTGHASNLYRSSQHTDATPFDVASAVQGYVNSGIPANKILLGIPLYGRSFNQTNGLGQVFTPSNGSQWGEPGIWDYNKLPKNGAAPLQDNEAHAWFTYQKEGNRSEFITFEVPQSVRDKAAYIKGQGLAGCFFWQASGDKKGNESLISTSFGEFQEIDETDNYLNYPTSKYDNIRGGSAKSLGAGSSGC</sequence>
<dbReference type="GO" id="GO:0008061">
    <property type="term" value="F:chitin binding"/>
    <property type="evidence" value="ECO:0007669"/>
    <property type="project" value="InterPro"/>
</dbReference>
<dbReference type="InterPro" id="IPR001223">
    <property type="entry name" value="Glyco_hydro18_cat"/>
</dbReference>
<name>A0A097F8M2_HIRTH</name>
<evidence type="ECO:0000256" key="7">
    <source>
        <dbReference type="ARBA" id="ARBA00023024"/>
    </source>
</evidence>
<organism evidence="13">
    <name type="scientific">Hirsutella thompsonii</name>
    <name type="common">Entomogenous fungus</name>
    <dbReference type="NCBI Taxonomy" id="42368"/>
    <lineage>
        <taxon>Eukaryota</taxon>
        <taxon>Fungi</taxon>
        <taxon>Dikarya</taxon>
        <taxon>Ascomycota</taxon>
        <taxon>Pezizomycotina</taxon>
        <taxon>Sordariomycetes</taxon>
        <taxon>Hypocreomycetidae</taxon>
        <taxon>Hypocreales</taxon>
        <taxon>Ophiocordycipitaceae</taxon>
        <taxon>Hirsutella</taxon>
    </lineage>
</organism>
<dbReference type="Pfam" id="PF00704">
    <property type="entry name" value="Glyco_hydro_18"/>
    <property type="match status" value="1"/>
</dbReference>
<proteinExistence type="evidence at transcript level"/>
<gene>
    <name evidence="13" type="primary">Chi-14</name>
</gene>
<comment type="similarity">
    <text evidence="3">Belongs to the glycosyl hydrolase 18 family. Chitinase class V subfamily.</text>
</comment>
<protein>
    <recommendedName>
        <fullName evidence="4">chitinase</fullName>
        <ecNumber evidence="4">3.2.1.14</ecNumber>
    </recommendedName>
</protein>
<dbReference type="EC" id="3.2.1.14" evidence="4"/>
<evidence type="ECO:0000256" key="6">
    <source>
        <dbReference type="ARBA" id="ARBA00022801"/>
    </source>
</evidence>
<evidence type="ECO:0000256" key="3">
    <source>
        <dbReference type="ARBA" id="ARBA00008682"/>
    </source>
</evidence>
<evidence type="ECO:0000256" key="11">
    <source>
        <dbReference type="RuleBase" id="RU000489"/>
    </source>
</evidence>
<dbReference type="PROSITE" id="PS01095">
    <property type="entry name" value="GH18_1"/>
    <property type="match status" value="1"/>
</dbReference>
<comment type="subcellular location">
    <subcellularLocation>
        <location evidence="2">Secreted</location>
    </subcellularLocation>
</comment>
<dbReference type="AlphaFoldDB" id="A0A097F8M2"/>
<keyword evidence="8" id="KW-0119">Carbohydrate metabolism</keyword>
<evidence type="ECO:0000256" key="1">
    <source>
        <dbReference type="ARBA" id="ARBA00000822"/>
    </source>
</evidence>
<dbReference type="PROSITE" id="PS51910">
    <property type="entry name" value="GH18_2"/>
    <property type="match status" value="1"/>
</dbReference>
<dbReference type="GO" id="GO:0008843">
    <property type="term" value="F:endochitinase activity"/>
    <property type="evidence" value="ECO:0007669"/>
    <property type="project" value="UniProtKB-EC"/>
</dbReference>
<evidence type="ECO:0000256" key="4">
    <source>
        <dbReference type="ARBA" id="ARBA00012729"/>
    </source>
</evidence>
<dbReference type="GO" id="GO:0000272">
    <property type="term" value="P:polysaccharide catabolic process"/>
    <property type="evidence" value="ECO:0007669"/>
    <property type="project" value="UniProtKB-KW"/>
</dbReference>
<dbReference type="PANTHER" id="PTHR11177">
    <property type="entry name" value="CHITINASE"/>
    <property type="match status" value="1"/>
</dbReference>
<dbReference type="GO" id="GO:0005576">
    <property type="term" value="C:extracellular region"/>
    <property type="evidence" value="ECO:0007669"/>
    <property type="project" value="UniProtKB-SubCell"/>
</dbReference>
<comment type="catalytic activity">
    <reaction evidence="1">
        <text>Random endo-hydrolysis of N-acetyl-beta-D-glucosaminide (1-&gt;4)-beta-linkages in chitin and chitodextrins.</text>
        <dbReference type="EC" id="3.2.1.14"/>
    </reaction>
</comment>
<dbReference type="EMBL" id="KM221002">
    <property type="protein sequence ID" value="AIT18901.1"/>
    <property type="molecule type" value="mRNA"/>
</dbReference>
<feature type="domain" description="GH18" evidence="12">
    <location>
        <begin position="1"/>
        <end position="386"/>
    </location>
</feature>
<evidence type="ECO:0000256" key="5">
    <source>
        <dbReference type="ARBA" id="ARBA00022525"/>
    </source>
</evidence>
<evidence type="ECO:0000256" key="9">
    <source>
        <dbReference type="ARBA" id="ARBA00023295"/>
    </source>
</evidence>
<evidence type="ECO:0000256" key="10">
    <source>
        <dbReference type="ARBA" id="ARBA00023326"/>
    </source>
</evidence>
<dbReference type="InterPro" id="IPR001579">
    <property type="entry name" value="Glyco_hydro_18_chit_AS"/>
</dbReference>
<dbReference type="GO" id="GO:0006032">
    <property type="term" value="P:chitin catabolic process"/>
    <property type="evidence" value="ECO:0007669"/>
    <property type="project" value="UniProtKB-KW"/>
</dbReference>
<dbReference type="PANTHER" id="PTHR11177:SF317">
    <property type="entry name" value="CHITINASE 12-RELATED"/>
    <property type="match status" value="1"/>
</dbReference>
<accession>A0A097F8M2</accession>
<dbReference type="InterPro" id="IPR011583">
    <property type="entry name" value="Chitinase_II/V-like_cat"/>
</dbReference>
<dbReference type="SUPFAM" id="SSF51445">
    <property type="entry name" value="(Trans)glycosidases"/>
    <property type="match status" value="1"/>
</dbReference>
<keyword evidence="9 11" id="KW-0326">Glycosidase</keyword>
<dbReference type="SUPFAM" id="SSF54556">
    <property type="entry name" value="Chitinase insertion domain"/>
    <property type="match status" value="1"/>
</dbReference>
<reference evidence="13" key="1">
    <citation type="submission" date="2014-07" db="EMBL/GenBank/DDBJ databases">
        <authorList>
            <person name="Agrawal Y."/>
            <person name="Khatri I."/>
            <person name="Subramanian S."/>
            <person name="Shenoy B.D."/>
        </authorList>
    </citation>
    <scope>NUCLEOTIDE SEQUENCE</scope>
    <source>
        <strain evidence="13">MTCC6686</strain>
    </source>
</reference>
<evidence type="ECO:0000259" key="12">
    <source>
        <dbReference type="PROSITE" id="PS51910"/>
    </source>
</evidence>
<dbReference type="Gene3D" id="3.10.50.10">
    <property type="match status" value="1"/>
</dbReference>
<evidence type="ECO:0000313" key="13">
    <source>
        <dbReference type="EMBL" id="AIT18901.1"/>
    </source>
</evidence>